<proteinExistence type="inferred from homology"/>
<dbReference type="PANTHER" id="PTHR42928">
    <property type="entry name" value="TRICARBOXYLATE-BINDING PROTEIN"/>
    <property type="match status" value="1"/>
</dbReference>
<evidence type="ECO:0000256" key="2">
    <source>
        <dbReference type="SAM" id="SignalP"/>
    </source>
</evidence>
<accession>A0A370FEF5</accession>
<evidence type="ECO:0000256" key="1">
    <source>
        <dbReference type="ARBA" id="ARBA00006987"/>
    </source>
</evidence>
<feature type="signal peptide" evidence="2">
    <location>
        <begin position="1"/>
        <end position="27"/>
    </location>
</feature>
<dbReference type="Gene3D" id="3.40.190.150">
    <property type="entry name" value="Bordetella uptake gene, domain 1"/>
    <property type="match status" value="1"/>
</dbReference>
<gene>
    <name evidence="3" type="ORF">DFR41_105144</name>
</gene>
<evidence type="ECO:0000313" key="3">
    <source>
        <dbReference type="EMBL" id="RDI24229.1"/>
    </source>
</evidence>
<dbReference type="Gene3D" id="3.40.190.10">
    <property type="entry name" value="Periplasmic binding protein-like II"/>
    <property type="match status" value="1"/>
</dbReference>
<dbReference type="PANTHER" id="PTHR42928:SF5">
    <property type="entry name" value="BLR1237 PROTEIN"/>
    <property type="match status" value="1"/>
</dbReference>
<organism evidence="3 4">
    <name type="scientific">Pseudacidovorax intermedius</name>
    <dbReference type="NCBI Taxonomy" id="433924"/>
    <lineage>
        <taxon>Bacteria</taxon>
        <taxon>Pseudomonadati</taxon>
        <taxon>Pseudomonadota</taxon>
        <taxon>Betaproteobacteria</taxon>
        <taxon>Burkholderiales</taxon>
        <taxon>Comamonadaceae</taxon>
        <taxon>Pseudacidovorax</taxon>
    </lineage>
</organism>
<dbReference type="OrthoDB" id="8856987at2"/>
<dbReference type="EMBL" id="QQAV01000005">
    <property type="protein sequence ID" value="RDI24229.1"/>
    <property type="molecule type" value="Genomic_DNA"/>
</dbReference>
<comment type="similarity">
    <text evidence="1">Belongs to the UPF0065 (bug) family.</text>
</comment>
<keyword evidence="3" id="KW-0675">Receptor</keyword>
<dbReference type="CDD" id="cd07012">
    <property type="entry name" value="PBP2_Bug_TTT"/>
    <property type="match status" value="1"/>
</dbReference>
<evidence type="ECO:0000313" key="4">
    <source>
        <dbReference type="Proteomes" id="UP000255265"/>
    </source>
</evidence>
<dbReference type="AlphaFoldDB" id="A0A370FEF5"/>
<dbReference type="PIRSF" id="PIRSF017082">
    <property type="entry name" value="YflP"/>
    <property type="match status" value="1"/>
</dbReference>
<reference evidence="3 4" key="1">
    <citation type="submission" date="2018-07" db="EMBL/GenBank/DDBJ databases">
        <title>Genomic Encyclopedia of Type Strains, Phase IV (KMG-IV): sequencing the most valuable type-strain genomes for metagenomic binning, comparative biology and taxonomic classification.</title>
        <authorList>
            <person name="Goeker M."/>
        </authorList>
    </citation>
    <scope>NUCLEOTIDE SEQUENCE [LARGE SCALE GENOMIC DNA]</scope>
    <source>
        <strain evidence="3 4">DSM 21352</strain>
    </source>
</reference>
<dbReference type="InterPro" id="IPR042100">
    <property type="entry name" value="Bug_dom1"/>
</dbReference>
<sequence length="331" mass="34873">MQPSSLRRREFVLGAALAGIGARTAMAAGEAMAYPERPIRLIVGFPAGGSADQSARRLADQMSRQLGKPIVIDNRPGASGNIAAAAAARSAADGYTLFYGTNATQAMNVSLYPRLDYDPIKDFVPIALEGKVYNVMCTHPAFRPADVPSLLSQVRASPGSLAVATPGNATSGHLSLVLLQRSARVQFTHVPYKGSAPAVTDVIGGQVPILFDNVAGTITHIRAGKLRPLAVTAARRLPLLPDVPTFEELGLRDCVMAAWGGLWAPAGTPAPIVQRLNAEMNQALATAAVVDRMRELTVEPVGGSSEAAAAFVIEETQRWRAVLHAAGIRLD</sequence>
<dbReference type="Proteomes" id="UP000255265">
    <property type="component" value="Unassembled WGS sequence"/>
</dbReference>
<keyword evidence="2" id="KW-0732">Signal</keyword>
<dbReference type="RefSeq" id="WP_114803229.1">
    <property type="nucleotide sequence ID" value="NZ_QQAV01000005.1"/>
</dbReference>
<dbReference type="SUPFAM" id="SSF53850">
    <property type="entry name" value="Periplasmic binding protein-like II"/>
    <property type="match status" value="1"/>
</dbReference>
<feature type="chain" id="PRO_5016745573" evidence="2">
    <location>
        <begin position="28"/>
        <end position="331"/>
    </location>
</feature>
<dbReference type="PROSITE" id="PS51318">
    <property type="entry name" value="TAT"/>
    <property type="match status" value="1"/>
</dbReference>
<keyword evidence="4" id="KW-1185">Reference proteome</keyword>
<dbReference type="InterPro" id="IPR005064">
    <property type="entry name" value="BUG"/>
</dbReference>
<dbReference type="Pfam" id="PF03401">
    <property type="entry name" value="TctC"/>
    <property type="match status" value="1"/>
</dbReference>
<protein>
    <submittedName>
        <fullName evidence="3">Tripartite-type tricarboxylate transporter receptor subunit TctC</fullName>
    </submittedName>
</protein>
<dbReference type="InterPro" id="IPR006311">
    <property type="entry name" value="TAT_signal"/>
</dbReference>
<name>A0A370FEF5_9BURK</name>
<comment type="caution">
    <text evidence="3">The sequence shown here is derived from an EMBL/GenBank/DDBJ whole genome shotgun (WGS) entry which is preliminary data.</text>
</comment>